<evidence type="ECO:0000256" key="1">
    <source>
        <dbReference type="SAM" id="MobiDB-lite"/>
    </source>
</evidence>
<proteinExistence type="predicted"/>
<keyword evidence="4" id="KW-1185">Reference proteome</keyword>
<dbReference type="InterPro" id="IPR043502">
    <property type="entry name" value="DNA/RNA_pol_sf"/>
</dbReference>
<evidence type="ECO:0000259" key="2">
    <source>
        <dbReference type="Pfam" id="PF13456"/>
    </source>
</evidence>
<feature type="domain" description="RNase H type-1" evidence="2">
    <location>
        <begin position="434"/>
        <end position="509"/>
    </location>
</feature>
<dbReference type="OrthoDB" id="1742547at2759"/>
<evidence type="ECO:0000313" key="3">
    <source>
        <dbReference type="EMBL" id="GFZ12740.1"/>
    </source>
</evidence>
<dbReference type="InterPro" id="IPR002156">
    <property type="entry name" value="RNaseH_domain"/>
</dbReference>
<dbReference type="AlphaFoldDB" id="A0A7J0GPJ8"/>
<dbReference type="PANTHER" id="PTHR48475">
    <property type="entry name" value="RIBONUCLEASE H"/>
    <property type="match status" value="1"/>
</dbReference>
<dbReference type="EMBL" id="BJWL01000023">
    <property type="protein sequence ID" value="GFZ12740.1"/>
    <property type="molecule type" value="Genomic_DNA"/>
</dbReference>
<comment type="caution">
    <text evidence="3">The sequence shown here is derived from an EMBL/GenBank/DDBJ whole genome shotgun (WGS) entry which is preliminary data.</text>
</comment>
<dbReference type="GO" id="GO:0004523">
    <property type="term" value="F:RNA-DNA hybrid ribonuclease activity"/>
    <property type="evidence" value="ECO:0007669"/>
    <property type="project" value="InterPro"/>
</dbReference>
<protein>
    <recommendedName>
        <fullName evidence="2">RNase H type-1 domain-containing protein</fullName>
    </recommendedName>
</protein>
<dbReference type="GO" id="GO:0003676">
    <property type="term" value="F:nucleic acid binding"/>
    <property type="evidence" value="ECO:0007669"/>
    <property type="project" value="InterPro"/>
</dbReference>
<reference evidence="3 4" key="1">
    <citation type="submission" date="2019-07" db="EMBL/GenBank/DDBJ databases">
        <title>De Novo Assembly of kiwifruit Actinidia rufa.</title>
        <authorList>
            <person name="Sugita-Konishi S."/>
            <person name="Sato K."/>
            <person name="Mori E."/>
            <person name="Abe Y."/>
            <person name="Kisaki G."/>
            <person name="Hamano K."/>
            <person name="Suezawa K."/>
            <person name="Otani M."/>
            <person name="Fukuda T."/>
            <person name="Manabe T."/>
            <person name="Gomi K."/>
            <person name="Tabuchi M."/>
            <person name="Akimitsu K."/>
            <person name="Kataoka I."/>
        </authorList>
    </citation>
    <scope>NUCLEOTIDE SEQUENCE [LARGE SCALE GENOMIC DNA]</scope>
    <source>
        <strain evidence="4">cv. Fuchu</strain>
    </source>
</reference>
<dbReference type="Gene3D" id="3.30.420.10">
    <property type="entry name" value="Ribonuclease H-like superfamily/Ribonuclease H"/>
    <property type="match status" value="1"/>
</dbReference>
<dbReference type="CDD" id="cd09279">
    <property type="entry name" value="RNase_HI_like"/>
    <property type="match status" value="1"/>
</dbReference>
<dbReference type="InterPro" id="IPR043128">
    <property type="entry name" value="Rev_trsase/Diguanyl_cyclase"/>
</dbReference>
<dbReference type="Proteomes" id="UP000585474">
    <property type="component" value="Unassembled WGS sequence"/>
</dbReference>
<sequence length="567" mass="63234">MEVYPGDIGFKGRLIKPSVMPRPKSEEETALHPRPTSEYPDNATLGELGRDNLARFHAEREVSETSLVEGSETSFLSKKGLKITSFYLSLGDDLILPWSRGFGDEVGLVLPRSRGFGDEVIDEASTFARGENSRGCGHRLRKSELNELTSSYGEVNPSFYGHPFLASFVWPQLTLPLLVESLNVVFQALSLFLVNGEEVGGVLLPNLAAHEVGDEKPTQVIHRVSPTFKNSELGGQFESRGDPGSHHPFRDLPLLLTFSPSTSRVSLDDRDSVKVKNSLLFGDRDLEFTVTEPDLCYGDFRTLHLLIGRSSEVVGLLEQVAQLEIKALIAMSSHKNIREVQRLTGRVPALNRFVSKLADKCLPFFKILRKNQTFQWNEESETAFQQLKEYLGSPPLLTVPTTGKELSMYLTISLIVGGLVLQTLSGDQIEYAIRIGFKATNNEAEYEALLTSLRVATKLGVASLDVFSDSQLVINQVQGDYLVKDSRMVAYLDELEAIFRIMGMVSVEFTILVPVSLPRVSLDLSGPHDEFLMFDFREHLSNGSIERGQNQFWSARWSMRTSLIVLL</sequence>
<name>A0A7J0GPJ8_9ERIC</name>
<dbReference type="InterPro" id="IPR036397">
    <property type="entry name" value="RNaseH_sf"/>
</dbReference>
<accession>A0A7J0GPJ8</accession>
<evidence type="ECO:0000313" key="4">
    <source>
        <dbReference type="Proteomes" id="UP000585474"/>
    </source>
</evidence>
<dbReference type="PANTHER" id="PTHR48475:SF2">
    <property type="entry name" value="RIBONUCLEASE H"/>
    <property type="match status" value="1"/>
</dbReference>
<gene>
    <name evidence="3" type="ORF">Acr_23g0011250</name>
</gene>
<dbReference type="Gene3D" id="3.30.70.270">
    <property type="match status" value="1"/>
</dbReference>
<feature type="region of interest" description="Disordered" evidence="1">
    <location>
        <begin position="15"/>
        <end position="40"/>
    </location>
</feature>
<organism evidence="3 4">
    <name type="scientific">Actinidia rufa</name>
    <dbReference type="NCBI Taxonomy" id="165716"/>
    <lineage>
        <taxon>Eukaryota</taxon>
        <taxon>Viridiplantae</taxon>
        <taxon>Streptophyta</taxon>
        <taxon>Embryophyta</taxon>
        <taxon>Tracheophyta</taxon>
        <taxon>Spermatophyta</taxon>
        <taxon>Magnoliopsida</taxon>
        <taxon>eudicotyledons</taxon>
        <taxon>Gunneridae</taxon>
        <taxon>Pentapetalae</taxon>
        <taxon>asterids</taxon>
        <taxon>Ericales</taxon>
        <taxon>Actinidiaceae</taxon>
        <taxon>Actinidia</taxon>
    </lineage>
</organism>
<dbReference type="SUPFAM" id="SSF56672">
    <property type="entry name" value="DNA/RNA polymerases"/>
    <property type="match status" value="1"/>
</dbReference>
<dbReference type="Pfam" id="PF13456">
    <property type="entry name" value="RVT_3"/>
    <property type="match status" value="1"/>
</dbReference>